<feature type="region of interest" description="Disordered" evidence="1">
    <location>
        <begin position="76"/>
        <end position="112"/>
    </location>
</feature>
<name>A0A6C0L1E8_9ZZZZ</name>
<evidence type="ECO:0000313" key="2">
    <source>
        <dbReference type="EMBL" id="QHU22730.1"/>
    </source>
</evidence>
<accession>A0A6C0L1E8</accession>
<protein>
    <submittedName>
        <fullName evidence="2">Uncharacterized protein</fullName>
    </submittedName>
</protein>
<reference evidence="2" key="1">
    <citation type="journal article" date="2020" name="Nature">
        <title>Giant virus diversity and host interactions through global metagenomics.</title>
        <authorList>
            <person name="Schulz F."/>
            <person name="Roux S."/>
            <person name="Paez-Espino D."/>
            <person name="Jungbluth S."/>
            <person name="Walsh D.A."/>
            <person name="Denef V.J."/>
            <person name="McMahon K.D."/>
            <person name="Konstantinidis K.T."/>
            <person name="Eloe-Fadrosh E.A."/>
            <person name="Kyrpides N.C."/>
            <person name="Woyke T."/>
        </authorList>
    </citation>
    <scope>NUCLEOTIDE SEQUENCE</scope>
    <source>
        <strain evidence="2">GVMAG-S-ERX555907-63</strain>
    </source>
</reference>
<dbReference type="EMBL" id="MN741017">
    <property type="protein sequence ID" value="QHU22730.1"/>
    <property type="molecule type" value="Genomic_DNA"/>
</dbReference>
<evidence type="ECO:0000256" key="1">
    <source>
        <dbReference type="SAM" id="MobiDB-lite"/>
    </source>
</evidence>
<proteinExistence type="predicted"/>
<dbReference type="AlphaFoldDB" id="A0A6C0L1E8"/>
<sequence>MMVVETLIIIISICVLWTQTYIQDWKSVFLFLFVVSLCHYVLETPVYVSFGLAGILSCVMNVTLCRVENYSESGIKNLSEDDESSSSDADPEDAQDEDDEDDSKPIDDNPIDMGSTIKDALQNFDPKTLKNMTKDTTSLIKQQTELMNVISQMQPVISKGLSLVDKFHGDGKTEKLFKQYSELSKLKKSIEN</sequence>
<organism evidence="2">
    <name type="scientific">viral metagenome</name>
    <dbReference type="NCBI Taxonomy" id="1070528"/>
    <lineage>
        <taxon>unclassified sequences</taxon>
        <taxon>metagenomes</taxon>
        <taxon>organismal metagenomes</taxon>
    </lineage>
</organism>
<feature type="compositionally biased region" description="Acidic residues" evidence="1">
    <location>
        <begin position="80"/>
        <end position="102"/>
    </location>
</feature>